<dbReference type="PANTHER" id="PTHR13929">
    <property type="entry name" value="1,4-DIHYDROXY-2-NAPHTHOATE OCTAPRENYLTRANSFERASE"/>
    <property type="match status" value="1"/>
</dbReference>
<dbReference type="HAMAP" id="MF_01938">
    <property type="entry name" value="MenA_2"/>
    <property type="match status" value="1"/>
</dbReference>
<feature type="region of interest" description="Disordered" evidence="6">
    <location>
        <begin position="1"/>
        <end position="39"/>
    </location>
</feature>
<dbReference type="Proteomes" id="UP000256970">
    <property type="component" value="Unassembled WGS sequence"/>
</dbReference>
<feature type="region of interest" description="Disordered" evidence="6">
    <location>
        <begin position="44"/>
        <end position="63"/>
    </location>
</feature>
<evidence type="ECO:0000256" key="7">
    <source>
        <dbReference type="SAM" id="Phobius"/>
    </source>
</evidence>
<dbReference type="AlphaFoldDB" id="A0A383V4Z1"/>
<accession>A0A383V4Z1</accession>
<dbReference type="Pfam" id="PF01040">
    <property type="entry name" value="UbiA"/>
    <property type="match status" value="1"/>
</dbReference>
<dbReference type="GO" id="GO:0009234">
    <property type="term" value="P:menaquinone biosynthetic process"/>
    <property type="evidence" value="ECO:0007669"/>
    <property type="project" value="TreeGrafter"/>
</dbReference>
<dbReference type="PANTHER" id="PTHR13929:SF0">
    <property type="entry name" value="UBIA PRENYLTRANSFERASE DOMAIN-CONTAINING PROTEIN 1"/>
    <property type="match status" value="1"/>
</dbReference>
<dbReference type="CDD" id="cd13962">
    <property type="entry name" value="PT_UbiA_UBIAD1"/>
    <property type="match status" value="1"/>
</dbReference>
<feature type="transmembrane region" description="Helical" evidence="7">
    <location>
        <begin position="80"/>
        <end position="97"/>
    </location>
</feature>
<keyword evidence="2" id="KW-0808">Transferase</keyword>
<evidence type="ECO:0000256" key="6">
    <source>
        <dbReference type="SAM" id="MobiDB-lite"/>
    </source>
</evidence>
<evidence type="ECO:0008006" key="10">
    <source>
        <dbReference type="Google" id="ProtNLM"/>
    </source>
</evidence>
<dbReference type="GO" id="GO:0004659">
    <property type="term" value="F:prenyltransferase activity"/>
    <property type="evidence" value="ECO:0007669"/>
    <property type="project" value="InterPro"/>
</dbReference>
<keyword evidence="5 7" id="KW-0472">Membrane</keyword>
<feature type="transmembrane region" description="Helical" evidence="7">
    <location>
        <begin position="153"/>
        <end position="173"/>
    </location>
</feature>
<keyword evidence="3 7" id="KW-0812">Transmembrane</keyword>
<evidence type="ECO:0000256" key="1">
    <source>
        <dbReference type="ARBA" id="ARBA00004141"/>
    </source>
</evidence>
<keyword evidence="4 7" id="KW-1133">Transmembrane helix</keyword>
<dbReference type="InterPro" id="IPR011937">
    <property type="entry name" value="DHNA_phytyltransferase_MenA"/>
</dbReference>
<evidence type="ECO:0000313" key="8">
    <source>
        <dbReference type="EMBL" id="SZX59644.1"/>
    </source>
</evidence>
<dbReference type="GO" id="GO:0016020">
    <property type="term" value="C:membrane"/>
    <property type="evidence" value="ECO:0007669"/>
    <property type="project" value="UniProtKB-SubCell"/>
</dbReference>
<organism evidence="8 9">
    <name type="scientific">Tetradesmus obliquus</name>
    <name type="common">Green alga</name>
    <name type="synonym">Acutodesmus obliquus</name>
    <dbReference type="NCBI Taxonomy" id="3088"/>
    <lineage>
        <taxon>Eukaryota</taxon>
        <taxon>Viridiplantae</taxon>
        <taxon>Chlorophyta</taxon>
        <taxon>core chlorophytes</taxon>
        <taxon>Chlorophyceae</taxon>
        <taxon>CS clade</taxon>
        <taxon>Sphaeropleales</taxon>
        <taxon>Scenedesmaceae</taxon>
        <taxon>Tetradesmus</taxon>
    </lineage>
</organism>
<sequence>MRCLQSQQTISRQPWPAQRPWQQQRSSCRRTRLQQQQRSAAAKVHASLSISQPGDESHDPARVDYAPKDRKQLWMAAIKPPMYSVGIVPVLVGAAAAKFHHGVVAWQQCGALVLGAICVIAWLNLSNDAFDAATGVDEHKHESVVNLTGNRNGVLLTAKLFLAAGLGLLAGNINTAHDPRVLYMLGAAIVCGYVYQGPPFRFSYKGLGEPLCFMAFGPLATTAFYLAHSPAHTTAAAAAAAGPAAAAAASGVSSWFAGVSPLVGLLAVLVGISTTVILFCSHWHQIQGDIRAGKMSPLVRLGTEAACQVLLAATAAPYLIALAAAAAGVCPTPLLGCLLLSLPAAKSLLDYAFANHTVPAQIAPLKKFGVRWHVAMGLSLVAGLLIS</sequence>
<keyword evidence="9" id="KW-1185">Reference proteome</keyword>
<dbReference type="STRING" id="3088.A0A383V4Z1"/>
<feature type="transmembrane region" description="Helical" evidence="7">
    <location>
        <begin position="262"/>
        <end position="284"/>
    </location>
</feature>
<proteinExistence type="inferred from homology"/>
<feature type="transmembrane region" description="Helical" evidence="7">
    <location>
        <begin position="234"/>
        <end position="256"/>
    </location>
</feature>
<evidence type="ECO:0000256" key="5">
    <source>
        <dbReference type="ARBA" id="ARBA00023136"/>
    </source>
</evidence>
<reference evidence="8 9" key="1">
    <citation type="submission" date="2016-10" db="EMBL/GenBank/DDBJ databases">
        <authorList>
            <person name="Cai Z."/>
        </authorList>
    </citation>
    <scope>NUCLEOTIDE SEQUENCE [LARGE SCALE GENOMIC DNA]</scope>
</reference>
<dbReference type="EMBL" id="FNXT01000013">
    <property type="protein sequence ID" value="SZX59644.1"/>
    <property type="molecule type" value="Genomic_DNA"/>
</dbReference>
<name>A0A383V4Z1_TETOB</name>
<feature type="transmembrane region" description="Helical" evidence="7">
    <location>
        <begin position="104"/>
        <end position="123"/>
    </location>
</feature>
<feature type="compositionally biased region" description="Low complexity" evidence="6">
    <location>
        <begin position="11"/>
        <end position="26"/>
    </location>
</feature>
<gene>
    <name evidence="8" type="ORF">BQ4739_LOCUS246</name>
</gene>
<evidence type="ECO:0000256" key="3">
    <source>
        <dbReference type="ARBA" id="ARBA00022692"/>
    </source>
</evidence>
<comment type="subcellular location">
    <subcellularLocation>
        <location evidence="1">Membrane</location>
        <topology evidence="1">Multi-pass membrane protein</topology>
    </subcellularLocation>
</comment>
<evidence type="ECO:0000256" key="4">
    <source>
        <dbReference type="ARBA" id="ARBA00022989"/>
    </source>
</evidence>
<feature type="compositionally biased region" description="Polar residues" evidence="6">
    <location>
        <begin position="1"/>
        <end position="10"/>
    </location>
</feature>
<evidence type="ECO:0000313" key="9">
    <source>
        <dbReference type="Proteomes" id="UP000256970"/>
    </source>
</evidence>
<evidence type="ECO:0000256" key="2">
    <source>
        <dbReference type="ARBA" id="ARBA00022679"/>
    </source>
</evidence>
<dbReference type="InterPro" id="IPR026046">
    <property type="entry name" value="UBIAD1"/>
</dbReference>
<dbReference type="InterPro" id="IPR000537">
    <property type="entry name" value="UbiA_prenyltransferase"/>
</dbReference>
<protein>
    <recommendedName>
        <fullName evidence="10">1,4-dihydroxy-2-naphthoate octaprenyltransferase</fullName>
    </recommendedName>
</protein>
<feature type="transmembrane region" description="Helical" evidence="7">
    <location>
        <begin position="305"/>
        <end position="326"/>
    </location>
</feature>
<feature type="transmembrane region" description="Helical" evidence="7">
    <location>
        <begin position="208"/>
        <end position="227"/>
    </location>
</feature>
<feature type="transmembrane region" description="Helical" evidence="7">
    <location>
        <begin position="370"/>
        <end position="386"/>
    </location>
</feature>
<dbReference type="GO" id="GO:0042372">
    <property type="term" value="P:phylloquinone biosynthetic process"/>
    <property type="evidence" value="ECO:0007669"/>
    <property type="project" value="InterPro"/>
</dbReference>